<feature type="transmembrane region" description="Helical" evidence="1">
    <location>
        <begin position="13"/>
        <end position="35"/>
    </location>
</feature>
<sequence length="46" mass="5214">MLAVDETNKRGDFVNTTTFILFLTCISLFLTFVAIRQGKSENNSEK</sequence>
<name>A0A1L8RIP9_9ENTE</name>
<gene>
    <name evidence="2" type="ORF">RU97_GL001153</name>
</gene>
<dbReference type="Proteomes" id="UP000181884">
    <property type="component" value="Unassembled WGS sequence"/>
</dbReference>
<proteinExistence type="predicted"/>
<keyword evidence="1" id="KW-0472">Membrane</keyword>
<evidence type="ECO:0000313" key="2">
    <source>
        <dbReference type="EMBL" id="OJG19582.1"/>
    </source>
</evidence>
<dbReference type="AlphaFoldDB" id="A0A1L8RIP9"/>
<comment type="caution">
    <text evidence="2">The sequence shown here is derived from an EMBL/GenBank/DDBJ whole genome shotgun (WGS) entry which is preliminary data.</text>
</comment>
<protein>
    <recommendedName>
        <fullName evidence="4">Holin-like toxin</fullName>
    </recommendedName>
</protein>
<organism evidence="2 3">
    <name type="scientific">Enterococcus canis</name>
    <dbReference type="NCBI Taxonomy" id="214095"/>
    <lineage>
        <taxon>Bacteria</taxon>
        <taxon>Bacillati</taxon>
        <taxon>Bacillota</taxon>
        <taxon>Bacilli</taxon>
        <taxon>Lactobacillales</taxon>
        <taxon>Enterococcaceae</taxon>
        <taxon>Enterococcus</taxon>
    </lineage>
</organism>
<reference evidence="2 3" key="1">
    <citation type="submission" date="2014-12" db="EMBL/GenBank/DDBJ databases">
        <title>Draft genome sequences of 29 type strains of Enterococci.</title>
        <authorList>
            <person name="Zhong Z."/>
            <person name="Sun Z."/>
            <person name="Liu W."/>
            <person name="Zhang W."/>
            <person name="Zhang H."/>
        </authorList>
    </citation>
    <scope>NUCLEOTIDE SEQUENCE [LARGE SCALE GENOMIC DNA]</scope>
    <source>
        <strain evidence="2 3">DSM 17029</strain>
    </source>
</reference>
<keyword evidence="1" id="KW-1133">Transmembrane helix</keyword>
<accession>A0A1L8RIP9</accession>
<dbReference type="STRING" id="214095.RU97_GL001153"/>
<keyword evidence="1" id="KW-0812">Transmembrane</keyword>
<evidence type="ECO:0008006" key="4">
    <source>
        <dbReference type="Google" id="ProtNLM"/>
    </source>
</evidence>
<evidence type="ECO:0000256" key="1">
    <source>
        <dbReference type="SAM" id="Phobius"/>
    </source>
</evidence>
<dbReference type="EMBL" id="JXKH01000002">
    <property type="protein sequence ID" value="OJG19582.1"/>
    <property type="molecule type" value="Genomic_DNA"/>
</dbReference>
<evidence type="ECO:0000313" key="3">
    <source>
        <dbReference type="Proteomes" id="UP000181884"/>
    </source>
</evidence>
<keyword evidence="3" id="KW-1185">Reference proteome</keyword>